<evidence type="ECO:0000256" key="3">
    <source>
        <dbReference type="ARBA" id="ARBA00022833"/>
    </source>
</evidence>
<dbReference type="InterPro" id="IPR001083">
    <property type="entry name" value="Cu_fist_DNA-bd_dom"/>
</dbReference>
<keyword evidence="3" id="KW-0862">Zinc</keyword>
<reference evidence="10 11" key="1">
    <citation type="submission" date="2024-03" db="EMBL/GenBank/DDBJ databases">
        <title>Genome-scale model development and genomic sequencing of the oleaginous clade Lipomyces.</title>
        <authorList>
            <consortium name="Lawrence Berkeley National Laboratory"/>
            <person name="Czajka J.J."/>
            <person name="Han Y."/>
            <person name="Kim J."/>
            <person name="Mondo S.J."/>
            <person name="Hofstad B.A."/>
            <person name="Robles A."/>
            <person name="Haridas S."/>
            <person name="Riley R."/>
            <person name="LaButti K."/>
            <person name="Pangilinan J."/>
            <person name="Andreopoulos W."/>
            <person name="Lipzen A."/>
            <person name="Yan J."/>
            <person name="Wang M."/>
            <person name="Ng V."/>
            <person name="Grigoriev I.V."/>
            <person name="Spatafora J.W."/>
            <person name="Magnuson J.K."/>
            <person name="Baker S.E."/>
            <person name="Pomraning K.R."/>
        </authorList>
    </citation>
    <scope>NUCLEOTIDE SEQUENCE [LARGE SCALE GENOMIC DNA]</scope>
    <source>
        <strain evidence="10 11">Phaff 52-87</strain>
    </source>
</reference>
<evidence type="ECO:0000259" key="9">
    <source>
        <dbReference type="PROSITE" id="PS50073"/>
    </source>
</evidence>
<evidence type="ECO:0000313" key="11">
    <source>
        <dbReference type="Proteomes" id="UP001498771"/>
    </source>
</evidence>
<accession>A0ABR1F6V6</accession>
<dbReference type="Proteomes" id="UP001498771">
    <property type="component" value="Unassembled WGS sequence"/>
</dbReference>
<feature type="compositionally biased region" description="Low complexity" evidence="8">
    <location>
        <begin position="246"/>
        <end position="270"/>
    </location>
</feature>
<keyword evidence="11" id="KW-1185">Reference proteome</keyword>
<dbReference type="Pfam" id="PF00649">
    <property type="entry name" value="Copper-fist"/>
    <property type="match status" value="1"/>
</dbReference>
<evidence type="ECO:0000256" key="4">
    <source>
        <dbReference type="ARBA" id="ARBA00023008"/>
    </source>
</evidence>
<feature type="region of interest" description="Disordered" evidence="8">
    <location>
        <begin position="104"/>
        <end position="127"/>
    </location>
</feature>
<dbReference type="PROSITE" id="PS50073">
    <property type="entry name" value="COPPER_FIST_2"/>
    <property type="match status" value="1"/>
</dbReference>
<dbReference type="PANTHER" id="PTHR28088">
    <property type="entry name" value="TRANSCRIPTIONAL ACTIVATOR HAA1-RELATED"/>
    <property type="match status" value="1"/>
</dbReference>
<dbReference type="Gene3D" id="3.90.430.10">
    <property type="entry name" value="Copper fist DNA-binding domain"/>
    <property type="match status" value="1"/>
</dbReference>
<feature type="domain" description="Copper-fist" evidence="9">
    <location>
        <begin position="1"/>
        <end position="40"/>
    </location>
</feature>
<evidence type="ECO:0000256" key="1">
    <source>
        <dbReference type="ARBA" id="ARBA00004123"/>
    </source>
</evidence>
<dbReference type="RefSeq" id="XP_064768607.1">
    <property type="nucleotide sequence ID" value="XM_064912598.1"/>
</dbReference>
<keyword evidence="5" id="KW-0805">Transcription regulation</keyword>
<protein>
    <submittedName>
        <fullName evidence="10">Copper fist DNA binding domain-containing protein</fullName>
    </submittedName>
</protein>
<evidence type="ECO:0000313" key="10">
    <source>
        <dbReference type="EMBL" id="KAK7205574.1"/>
    </source>
</evidence>
<evidence type="ECO:0000256" key="8">
    <source>
        <dbReference type="SAM" id="MobiDB-lite"/>
    </source>
</evidence>
<organism evidence="10 11">
    <name type="scientific">Myxozyma melibiosi</name>
    <dbReference type="NCBI Taxonomy" id="54550"/>
    <lineage>
        <taxon>Eukaryota</taxon>
        <taxon>Fungi</taxon>
        <taxon>Dikarya</taxon>
        <taxon>Ascomycota</taxon>
        <taxon>Saccharomycotina</taxon>
        <taxon>Lipomycetes</taxon>
        <taxon>Lipomycetales</taxon>
        <taxon>Lipomycetaceae</taxon>
        <taxon>Myxozyma</taxon>
    </lineage>
</organism>
<dbReference type="InterPro" id="IPR051763">
    <property type="entry name" value="Copper_Homeo_Regul"/>
</dbReference>
<evidence type="ECO:0000256" key="2">
    <source>
        <dbReference type="ARBA" id="ARBA00022723"/>
    </source>
</evidence>
<dbReference type="InterPro" id="IPR036395">
    <property type="entry name" value="Cu_fist_DNA-bd_dom_sf"/>
</dbReference>
<dbReference type="SUPFAM" id="SSF57879">
    <property type="entry name" value="Zinc domain conserved in yeast copper-regulated transcription factors"/>
    <property type="match status" value="1"/>
</dbReference>
<name>A0ABR1F6V6_9ASCO</name>
<evidence type="ECO:0000256" key="6">
    <source>
        <dbReference type="ARBA" id="ARBA00023163"/>
    </source>
</evidence>
<keyword evidence="7" id="KW-0539">Nucleus</keyword>
<feature type="region of interest" description="Disordered" evidence="8">
    <location>
        <begin position="229"/>
        <end position="270"/>
    </location>
</feature>
<keyword evidence="4" id="KW-0186">Copper</keyword>
<dbReference type="SMART" id="SM01090">
    <property type="entry name" value="Copper-fist"/>
    <property type="match status" value="1"/>
</dbReference>
<comment type="subcellular location">
    <subcellularLocation>
        <location evidence="1">Nucleus</location>
    </subcellularLocation>
</comment>
<dbReference type="SMART" id="SM00412">
    <property type="entry name" value="Cu_FIST"/>
    <property type="match status" value="1"/>
</dbReference>
<dbReference type="GeneID" id="90038110"/>
<dbReference type="PANTHER" id="PTHR28088:SF5">
    <property type="entry name" value="TRANSCRIPTIONAL ACTIVATOR HAA1-RELATED"/>
    <property type="match status" value="1"/>
</dbReference>
<dbReference type="PRINTS" id="PR00617">
    <property type="entry name" value="COPPERFIST"/>
</dbReference>
<evidence type="ECO:0000256" key="5">
    <source>
        <dbReference type="ARBA" id="ARBA00023015"/>
    </source>
</evidence>
<comment type="caution">
    <text evidence="10">The sequence shown here is derived from an EMBL/GenBank/DDBJ whole genome shotgun (WGS) entry which is preliminary data.</text>
</comment>
<sequence>MVYIDGVKYACETCIRGHRVTTCAHKDRPLTMIKPKGRPVSQCPHCREARRNHALHTKCDCPGDKLSAAKVSKLAGCQCPHGGKCDCSKLKNSGRAAASAAAAAVSGGARRNSRNKTASVSPSPDPPSLILPAQYGAMSSLGTHSVLSTQALAAADSRYYQSASVDSPFSNAATSPATASGSPTISLAYTTAGATTADMRHSQLMPEMSAMFDDVSGSPYAREFYNAASSSSSSSSYPPTTAQQRSGSSSVAAVSEHSASRPSSASSSTTSIGYYADSAASAPYVNFNPLLKHEVPFNQDQPQQQHAHAHHHTSQQQPEGYSSEYNNLADLFSFSSAGSTTSVFSVAASLPTNTDFYSADNYPAAPSSLPQQYSAMYATSSAAQSIPSASTMPL</sequence>
<keyword evidence="6" id="KW-0804">Transcription</keyword>
<keyword evidence="2" id="KW-0479">Metal-binding</keyword>
<dbReference type="EMBL" id="JBBJBU010000005">
    <property type="protein sequence ID" value="KAK7205574.1"/>
    <property type="molecule type" value="Genomic_DNA"/>
</dbReference>
<feature type="region of interest" description="Disordered" evidence="8">
    <location>
        <begin position="300"/>
        <end position="322"/>
    </location>
</feature>
<proteinExistence type="predicted"/>
<gene>
    <name evidence="10" type="ORF">BZA70DRAFT_278464</name>
</gene>
<evidence type="ECO:0000256" key="7">
    <source>
        <dbReference type="ARBA" id="ARBA00023242"/>
    </source>
</evidence>